<evidence type="ECO:0000313" key="6">
    <source>
        <dbReference type="EMBL" id="KYN02118.1"/>
    </source>
</evidence>
<sequence length="392" mass="44446">MGHLFALLILSMVIVSFGDKLNFVHKWKYCEFEWENQQQKEDAINSGTYNPSRCLFHGATKAEDGRVFVTNPNIGGPGSPASLSIVTNETGPGGPLLRPYPDWSWHNNNSMCNGIINVYKLHIQCNHIFVMDNGQSQETEQICDPKLLIFDLKNDMLVKTIYIPPDIANNKTGFGLLMNPLVYIPNKECTRFLDEMIVFVADSIGFGLVVYDSSTERMCRVESDYMKPTDANFVIDDQNVTYGGGIFSLTIICDELYYAPVAGNEIYKIKIKTLLECPNKEKANKQTKLVKELSSQTIDISSTEHYIFYSDSRTNSIVGTSSCTKSNNNIVILAQDDEKLQVMSTTKIISYWDQLIGLSNRFQKYATDTYNLSDINFHYFEMELAKILEEMD</sequence>
<gene>
    <name evidence="6" type="ORF">ALC62_07109</name>
</gene>
<dbReference type="STRING" id="456900.A0A195CN31"/>
<feature type="chain" id="PRO_5008270063" evidence="5">
    <location>
        <begin position="19"/>
        <end position="392"/>
    </location>
</feature>
<evidence type="ECO:0000256" key="2">
    <source>
        <dbReference type="ARBA" id="ARBA00009127"/>
    </source>
</evidence>
<dbReference type="EMBL" id="KQ977532">
    <property type="protein sequence ID" value="KYN02118.1"/>
    <property type="molecule type" value="Genomic_DNA"/>
</dbReference>
<feature type="signal peptide" evidence="5">
    <location>
        <begin position="1"/>
        <end position="18"/>
    </location>
</feature>
<dbReference type="Proteomes" id="UP000078542">
    <property type="component" value="Unassembled WGS sequence"/>
</dbReference>
<keyword evidence="3" id="KW-0964">Secreted</keyword>
<accession>A0A195CN31</accession>
<keyword evidence="4 5" id="KW-0732">Signal</keyword>
<protein>
    <submittedName>
        <fullName evidence="6">Major royal jelly protein 1</fullName>
    </submittedName>
</protein>
<evidence type="ECO:0000313" key="7">
    <source>
        <dbReference type="Proteomes" id="UP000078542"/>
    </source>
</evidence>
<dbReference type="PRINTS" id="PR01366">
    <property type="entry name" value="ROYALJELLY"/>
</dbReference>
<dbReference type="Gene3D" id="2.120.10.30">
    <property type="entry name" value="TolB, C-terminal domain"/>
    <property type="match status" value="1"/>
</dbReference>
<evidence type="ECO:0000256" key="1">
    <source>
        <dbReference type="ARBA" id="ARBA00004613"/>
    </source>
</evidence>
<organism evidence="6 7">
    <name type="scientific">Cyphomyrmex costatus</name>
    <dbReference type="NCBI Taxonomy" id="456900"/>
    <lineage>
        <taxon>Eukaryota</taxon>
        <taxon>Metazoa</taxon>
        <taxon>Ecdysozoa</taxon>
        <taxon>Arthropoda</taxon>
        <taxon>Hexapoda</taxon>
        <taxon>Insecta</taxon>
        <taxon>Pterygota</taxon>
        <taxon>Neoptera</taxon>
        <taxon>Endopterygota</taxon>
        <taxon>Hymenoptera</taxon>
        <taxon>Apocrita</taxon>
        <taxon>Aculeata</taxon>
        <taxon>Formicoidea</taxon>
        <taxon>Formicidae</taxon>
        <taxon>Myrmicinae</taxon>
        <taxon>Cyphomyrmex</taxon>
    </lineage>
</organism>
<name>A0A195CN31_9HYME</name>
<reference evidence="6 7" key="1">
    <citation type="submission" date="2016-03" db="EMBL/GenBank/DDBJ databases">
        <title>Cyphomyrmex costatus WGS genome.</title>
        <authorList>
            <person name="Nygaard S."/>
            <person name="Hu H."/>
            <person name="Boomsma J."/>
            <person name="Zhang G."/>
        </authorList>
    </citation>
    <scope>NUCLEOTIDE SEQUENCE [LARGE SCALE GENOMIC DNA]</scope>
    <source>
        <strain evidence="6">MS0001</strain>
        <tissue evidence="6">Whole body</tissue>
    </source>
</reference>
<dbReference type="PANTHER" id="PTHR10009">
    <property type="entry name" value="PROTEIN YELLOW-RELATED"/>
    <property type="match status" value="1"/>
</dbReference>
<keyword evidence="7" id="KW-1185">Reference proteome</keyword>
<evidence type="ECO:0000256" key="5">
    <source>
        <dbReference type="SAM" id="SignalP"/>
    </source>
</evidence>
<evidence type="ECO:0000256" key="3">
    <source>
        <dbReference type="ARBA" id="ARBA00022525"/>
    </source>
</evidence>
<dbReference type="KEGG" id="ccoa:108774561"/>
<dbReference type="OrthoDB" id="7528803at2759"/>
<dbReference type="Pfam" id="PF03022">
    <property type="entry name" value="MRJP"/>
    <property type="match status" value="1"/>
</dbReference>
<dbReference type="GO" id="GO:0005576">
    <property type="term" value="C:extracellular region"/>
    <property type="evidence" value="ECO:0007669"/>
    <property type="project" value="UniProtKB-SubCell"/>
</dbReference>
<dbReference type="PANTHER" id="PTHR10009:SF18">
    <property type="entry name" value="PROTEIN YELLOW-LIKE PROTEIN"/>
    <property type="match status" value="1"/>
</dbReference>
<dbReference type="InterPro" id="IPR017996">
    <property type="entry name" value="MRJP/yellow-related"/>
</dbReference>
<dbReference type="InterPro" id="IPR011042">
    <property type="entry name" value="6-blade_b-propeller_TolB-like"/>
</dbReference>
<comment type="similarity">
    <text evidence="2">Belongs to the major royal jelly protein family.</text>
</comment>
<evidence type="ECO:0000256" key="4">
    <source>
        <dbReference type="ARBA" id="ARBA00022729"/>
    </source>
</evidence>
<dbReference type="AlphaFoldDB" id="A0A195CN31"/>
<comment type="subcellular location">
    <subcellularLocation>
        <location evidence="1">Secreted</location>
    </subcellularLocation>
</comment>
<proteinExistence type="inferred from homology"/>